<comment type="caution">
    <text evidence="3">The sequence shown here is derived from an EMBL/GenBank/DDBJ whole genome shotgun (WGS) entry which is preliminary data.</text>
</comment>
<evidence type="ECO:0000256" key="1">
    <source>
        <dbReference type="SAM" id="MobiDB-lite"/>
    </source>
</evidence>
<keyword evidence="2" id="KW-0472">Membrane</keyword>
<feature type="compositionally biased region" description="Polar residues" evidence="1">
    <location>
        <begin position="197"/>
        <end position="217"/>
    </location>
</feature>
<organism evidence="3 4">
    <name type="scientific">Lymnaea stagnalis</name>
    <name type="common">Great pond snail</name>
    <name type="synonym">Helix stagnalis</name>
    <dbReference type="NCBI Taxonomy" id="6523"/>
    <lineage>
        <taxon>Eukaryota</taxon>
        <taxon>Metazoa</taxon>
        <taxon>Spiralia</taxon>
        <taxon>Lophotrochozoa</taxon>
        <taxon>Mollusca</taxon>
        <taxon>Gastropoda</taxon>
        <taxon>Heterobranchia</taxon>
        <taxon>Euthyneura</taxon>
        <taxon>Panpulmonata</taxon>
        <taxon>Hygrophila</taxon>
        <taxon>Lymnaeoidea</taxon>
        <taxon>Lymnaeidae</taxon>
        <taxon>Lymnaea</taxon>
    </lineage>
</organism>
<evidence type="ECO:0000313" key="4">
    <source>
        <dbReference type="Proteomes" id="UP001497497"/>
    </source>
</evidence>
<name>A0AAV2IEX7_LYMST</name>
<sequence>MNFAQYPPGLDQQESPAQDLDYNLVVVANVSACAVLLLVTISCICCVKRRPLQGRSEYSSYSHTLDHVPLEDLLSKPPLADPESVFSEASYDDRLSDHTTSRMTLISDGSGGSHDYLSPPHQGPDRNEPSHHNASLKPHQPGDATAHFNSTRKWSSEKLKVNRAARPTRGQEKDAQRHSVQPDLIPLPTIPDDRSETSSLQSPETLSTQSPASNLTPETAKKQKSSKPPFESPTLERSGLKIHRDSIKPECYTLSSSTRCSFSHELGHVAHGNKIPRTSLPRTEEGEDVKCTADGNTSSAANTTCHITSGQTTGVCASNTTVSSGLSLDKTGMDASQLSKSQSDDVISYDKPEHECEARTVNAITGDNQKNVVTTSNANAALPSRIVLPTSISIDGSLPTLCDSSVEDNSRDKSSSGGENE</sequence>
<dbReference type="AlphaFoldDB" id="A0AAV2IEX7"/>
<feature type="transmembrane region" description="Helical" evidence="2">
    <location>
        <begin position="24"/>
        <end position="47"/>
    </location>
</feature>
<evidence type="ECO:0000256" key="2">
    <source>
        <dbReference type="SAM" id="Phobius"/>
    </source>
</evidence>
<keyword evidence="2" id="KW-1133">Transmembrane helix</keyword>
<dbReference type="EMBL" id="CAXITT010000637">
    <property type="protein sequence ID" value="CAL1544676.1"/>
    <property type="molecule type" value="Genomic_DNA"/>
</dbReference>
<keyword evidence="4" id="KW-1185">Reference proteome</keyword>
<proteinExistence type="predicted"/>
<feature type="non-terminal residue" evidence="3">
    <location>
        <position position="421"/>
    </location>
</feature>
<reference evidence="3 4" key="1">
    <citation type="submission" date="2024-04" db="EMBL/GenBank/DDBJ databases">
        <authorList>
            <consortium name="Genoscope - CEA"/>
            <person name="William W."/>
        </authorList>
    </citation>
    <scope>NUCLEOTIDE SEQUENCE [LARGE SCALE GENOMIC DNA]</scope>
</reference>
<gene>
    <name evidence="3" type="ORF">GSLYS_00018168001</name>
</gene>
<evidence type="ECO:0000313" key="3">
    <source>
        <dbReference type="EMBL" id="CAL1544676.1"/>
    </source>
</evidence>
<accession>A0AAV2IEX7</accession>
<feature type="region of interest" description="Disordered" evidence="1">
    <location>
        <begin position="103"/>
        <end position="242"/>
    </location>
</feature>
<dbReference type="Proteomes" id="UP001497497">
    <property type="component" value="Unassembled WGS sequence"/>
</dbReference>
<protein>
    <submittedName>
        <fullName evidence="3">Uncharacterized protein</fullName>
    </submittedName>
</protein>
<keyword evidence="2" id="KW-0812">Transmembrane</keyword>
<feature type="region of interest" description="Disordered" evidence="1">
    <location>
        <begin position="396"/>
        <end position="421"/>
    </location>
</feature>